<protein>
    <submittedName>
        <fullName evidence="1">Uncharacterized protein</fullName>
    </submittedName>
</protein>
<dbReference type="InParanoid" id="A0A1D6L555"/>
<sequence length="28" mass="2972">MVQGGPVRRPALRRGCVDGLVPRAGCHI</sequence>
<reference evidence="1" key="1">
    <citation type="submission" date="2015-12" db="EMBL/GenBank/DDBJ databases">
        <title>Update maize B73 reference genome by single molecule sequencing technologies.</title>
        <authorList>
            <consortium name="Maize Genome Sequencing Project"/>
            <person name="Ware D."/>
        </authorList>
    </citation>
    <scope>NUCLEOTIDE SEQUENCE [LARGE SCALE GENOMIC DNA]</scope>
    <source>
        <tissue evidence="1">Seedling</tissue>
    </source>
</reference>
<name>A0A1D6L555_MAIZE</name>
<organism evidence="1">
    <name type="scientific">Zea mays</name>
    <name type="common">Maize</name>
    <dbReference type="NCBI Taxonomy" id="4577"/>
    <lineage>
        <taxon>Eukaryota</taxon>
        <taxon>Viridiplantae</taxon>
        <taxon>Streptophyta</taxon>
        <taxon>Embryophyta</taxon>
        <taxon>Tracheophyta</taxon>
        <taxon>Spermatophyta</taxon>
        <taxon>Magnoliopsida</taxon>
        <taxon>Liliopsida</taxon>
        <taxon>Poales</taxon>
        <taxon>Poaceae</taxon>
        <taxon>PACMAD clade</taxon>
        <taxon>Panicoideae</taxon>
        <taxon>Andropogonodae</taxon>
        <taxon>Andropogoneae</taxon>
        <taxon>Tripsacinae</taxon>
        <taxon>Zea</taxon>
    </lineage>
</organism>
<dbReference type="AlphaFoldDB" id="A0A1D6L555"/>
<dbReference type="EMBL" id="CM007647">
    <property type="protein sequence ID" value="ONM09477.1"/>
    <property type="molecule type" value="Genomic_DNA"/>
</dbReference>
<gene>
    <name evidence="1" type="ORF">ZEAMMB73_Zm00001d034060</name>
</gene>
<accession>A0A1D6L555</accession>
<evidence type="ECO:0000313" key="1">
    <source>
        <dbReference type="EMBL" id="ONM09477.1"/>
    </source>
</evidence>
<proteinExistence type="predicted"/>